<evidence type="ECO:0000259" key="1">
    <source>
        <dbReference type="Pfam" id="PF03050"/>
    </source>
</evidence>
<evidence type="ECO:0000313" key="4">
    <source>
        <dbReference type="Proteomes" id="UP000461730"/>
    </source>
</evidence>
<reference evidence="3 4" key="1">
    <citation type="submission" date="2019-12" db="EMBL/GenBank/DDBJ databases">
        <title>Chitinophaga sp. strain ysch24 (GDMCC 1.1355), whole genome shotgun sequence.</title>
        <authorList>
            <person name="Zhang X."/>
        </authorList>
    </citation>
    <scope>NUCLEOTIDE SEQUENCE [LARGE SCALE GENOMIC DNA]</scope>
    <source>
        <strain evidence="4">ysch24</strain>
    </source>
</reference>
<feature type="domain" description="Transposase IS66 central" evidence="1">
    <location>
        <begin position="191"/>
        <end position="472"/>
    </location>
</feature>
<dbReference type="NCBIfam" id="NF033517">
    <property type="entry name" value="transpos_IS66"/>
    <property type="match status" value="1"/>
</dbReference>
<name>A0A7K1U5N1_9BACT</name>
<dbReference type="EMBL" id="WRXN01000006">
    <property type="protein sequence ID" value="MVT09667.1"/>
    <property type="molecule type" value="Genomic_DNA"/>
</dbReference>
<organism evidence="3 4">
    <name type="scientific">Chitinophaga tropicalis</name>
    <dbReference type="NCBI Taxonomy" id="2683588"/>
    <lineage>
        <taxon>Bacteria</taxon>
        <taxon>Pseudomonadati</taxon>
        <taxon>Bacteroidota</taxon>
        <taxon>Chitinophagia</taxon>
        <taxon>Chitinophagales</taxon>
        <taxon>Chitinophagaceae</taxon>
        <taxon>Chitinophaga</taxon>
    </lineage>
</organism>
<dbReference type="Proteomes" id="UP000461730">
    <property type="component" value="Unassembled WGS sequence"/>
</dbReference>
<dbReference type="RefSeq" id="WP_157307110.1">
    <property type="nucleotide sequence ID" value="NZ_WRXN01000006.1"/>
</dbReference>
<dbReference type="InterPro" id="IPR039552">
    <property type="entry name" value="IS66_C"/>
</dbReference>
<dbReference type="Pfam" id="PF13817">
    <property type="entry name" value="DDE_Tnp_IS66_C"/>
    <property type="match status" value="1"/>
</dbReference>
<dbReference type="Pfam" id="PF03050">
    <property type="entry name" value="DDE_Tnp_IS66"/>
    <property type="match status" value="1"/>
</dbReference>
<comment type="caution">
    <text evidence="3">The sequence shown here is derived from an EMBL/GenBank/DDBJ whole genome shotgun (WGS) entry which is preliminary data.</text>
</comment>
<accession>A0A7K1U5N1</accession>
<sequence>MQQGEQLTQYDVLIRNQNQELLSQQQQITKQHKDINKLLIGHHELKALKKWIFGIRSEKRHPITATDKSGDVVQGMLGLAVDEYGICHISSRKVIAAHIRSTVTVTPKTRGGRHDLPEGLEEETITLDVNPLPAGAKLLRVDEQRQLACSPLRWYVKVTKRPVYIVASEDGLYARKLSASLPAHPIPRCKVDTSILTMLLTDKYLYHLPVCRQWTRFKQYGVNLPYSTLAYYVNRTCEVLRPLWELLYLEIVRSGIIHLDESSLKVLDDTKKKGKKSHLGWLWAMLSPIQRIACFHYQPGRGQQDIAGVLTGYRGYLMTDNYGVYTKYGKQPGVTHQKCMAHIRRYFMRALDSDRQRANYALDNFFGPLYTLEAQCKAANMSYDEITQIRLEKATPILNAFRNWLDQQLPLTIQRTPIHQAIKYALSNFDGIEVYVTDGMLQIDNNILEAQIRPIALGRHNFMFAGSHKGAEHAAIIYSLLATCRLQGVNPVHWLDDVLRRIGDCSKDKLTELLPQYWKPAA</sequence>
<evidence type="ECO:0000259" key="2">
    <source>
        <dbReference type="Pfam" id="PF13817"/>
    </source>
</evidence>
<dbReference type="AlphaFoldDB" id="A0A7K1U5N1"/>
<evidence type="ECO:0000313" key="3">
    <source>
        <dbReference type="EMBL" id="MVT09667.1"/>
    </source>
</evidence>
<dbReference type="InterPro" id="IPR004291">
    <property type="entry name" value="Transposase_IS66_central"/>
</dbReference>
<gene>
    <name evidence="3" type="ORF">GO493_15465</name>
</gene>
<feature type="domain" description="Transposase IS66 C-terminal" evidence="2">
    <location>
        <begin position="479"/>
        <end position="515"/>
    </location>
</feature>
<dbReference type="InterPro" id="IPR052344">
    <property type="entry name" value="Transposase-related"/>
</dbReference>
<proteinExistence type="predicted"/>
<protein>
    <submittedName>
        <fullName evidence="3">IS66 family transposase</fullName>
    </submittedName>
</protein>
<keyword evidence="4" id="KW-1185">Reference proteome</keyword>
<dbReference type="PANTHER" id="PTHR33678">
    <property type="entry name" value="BLL1576 PROTEIN"/>
    <property type="match status" value="1"/>
</dbReference>